<keyword evidence="10" id="KW-1185">Reference proteome</keyword>
<keyword evidence="4" id="KW-1003">Cell membrane</keyword>
<gene>
    <name evidence="9" type="ORF">TICRE_17220</name>
</gene>
<dbReference type="PANTHER" id="PTHR34979:SF1">
    <property type="entry name" value="INNER MEMBRANE PROTEIN YGAZ"/>
    <property type="match status" value="1"/>
</dbReference>
<dbReference type="Proteomes" id="UP000186112">
    <property type="component" value="Unassembled WGS sequence"/>
</dbReference>
<protein>
    <submittedName>
        <fullName evidence="9">AzlC protein</fullName>
    </submittedName>
</protein>
<dbReference type="PANTHER" id="PTHR34979">
    <property type="entry name" value="INNER MEMBRANE PROTEIN YGAZ"/>
    <property type="match status" value="1"/>
</dbReference>
<evidence type="ECO:0000256" key="8">
    <source>
        <dbReference type="SAM" id="Phobius"/>
    </source>
</evidence>
<keyword evidence="5 8" id="KW-0812">Transmembrane</keyword>
<feature type="transmembrane region" description="Helical" evidence="8">
    <location>
        <begin position="44"/>
        <end position="67"/>
    </location>
</feature>
<dbReference type="EMBL" id="LTDM01000032">
    <property type="protein sequence ID" value="OLS02335.1"/>
    <property type="molecule type" value="Genomic_DNA"/>
</dbReference>
<evidence type="ECO:0000256" key="3">
    <source>
        <dbReference type="ARBA" id="ARBA00022448"/>
    </source>
</evidence>
<keyword evidence="3" id="KW-0813">Transport</keyword>
<dbReference type="AlphaFoldDB" id="A0A1U7M4X6"/>
<accession>A0A1U7M4X6</accession>
<comment type="caution">
    <text evidence="9">The sequence shown here is derived from an EMBL/GenBank/DDBJ whole genome shotgun (WGS) entry which is preliminary data.</text>
</comment>
<comment type="similarity">
    <text evidence="2">Belongs to the AzlC family.</text>
</comment>
<evidence type="ECO:0000256" key="6">
    <source>
        <dbReference type="ARBA" id="ARBA00022989"/>
    </source>
</evidence>
<comment type="subcellular location">
    <subcellularLocation>
        <location evidence="1">Cell membrane</location>
        <topology evidence="1">Multi-pass membrane protein</topology>
    </subcellularLocation>
</comment>
<feature type="transmembrane region" description="Helical" evidence="8">
    <location>
        <begin position="73"/>
        <end position="91"/>
    </location>
</feature>
<evidence type="ECO:0000256" key="1">
    <source>
        <dbReference type="ARBA" id="ARBA00004651"/>
    </source>
</evidence>
<sequence length="148" mass="16462">MMSASLSLDFKDIERKYIPLVAFGVTDESFSLISFHKKNLSLPFILSLFFSAHAAWWVGNIIGYLVGEVLPKSLQSSMSIGFYAMFAGLLFSQVKENRKVLTLSLISMAIYIFIYGLKIMGSGWDIILGIIISSAIGSFIFGNRGEER</sequence>
<evidence type="ECO:0000256" key="5">
    <source>
        <dbReference type="ARBA" id="ARBA00022692"/>
    </source>
</evidence>
<feature type="transmembrane region" description="Helical" evidence="8">
    <location>
        <begin position="123"/>
        <end position="142"/>
    </location>
</feature>
<evidence type="ECO:0000313" key="9">
    <source>
        <dbReference type="EMBL" id="OLS02335.1"/>
    </source>
</evidence>
<dbReference type="GO" id="GO:0005886">
    <property type="term" value="C:plasma membrane"/>
    <property type="evidence" value="ECO:0007669"/>
    <property type="project" value="UniProtKB-SubCell"/>
</dbReference>
<dbReference type="Pfam" id="PF03591">
    <property type="entry name" value="AzlC"/>
    <property type="match status" value="1"/>
</dbReference>
<evidence type="ECO:0000256" key="2">
    <source>
        <dbReference type="ARBA" id="ARBA00010735"/>
    </source>
</evidence>
<keyword evidence="7 8" id="KW-0472">Membrane</keyword>
<dbReference type="InterPro" id="IPR011606">
    <property type="entry name" value="Brnchd-chn_aa_trnsp_permease"/>
</dbReference>
<evidence type="ECO:0000256" key="7">
    <source>
        <dbReference type="ARBA" id="ARBA00023136"/>
    </source>
</evidence>
<dbReference type="GO" id="GO:1903785">
    <property type="term" value="P:L-valine transmembrane transport"/>
    <property type="evidence" value="ECO:0007669"/>
    <property type="project" value="TreeGrafter"/>
</dbReference>
<organism evidence="9 10">
    <name type="scientific">Tissierella creatinophila DSM 6911</name>
    <dbReference type="NCBI Taxonomy" id="1123403"/>
    <lineage>
        <taxon>Bacteria</taxon>
        <taxon>Bacillati</taxon>
        <taxon>Bacillota</taxon>
        <taxon>Tissierellia</taxon>
        <taxon>Tissierellales</taxon>
        <taxon>Tissierellaceae</taxon>
        <taxon>Tissierella</taxon>
    </lineage>
</organism>
<reference evidence="9 10" key="1">
    <citation type="submission" date="2016-02" db="EMBL/GenBank/DDBJ databases">
        <title>Genome sequence of Tissierella creatinophila DSM 6911.</title>
        <authorList>
            <person name="Poehlein A."/>
            <person name="Daniel R."/>
        </authorList>
    </citation>
    <scope>NUCLEOTIDE SEQUENCE [LARGE SCALE GENOMIC DNA]</scope>
    <source>
        <strain evidence="9 10">DSM 6911</strain>
    </source>
</reference>
<name>A0A1U7M4X6_TISCR</name>
<proteinExistence type="inferred from homology"/>
<keyword evidence="6 8" id="KW-1133">Transmembrane helix</keyword>
<feature type="transmembrane region" description="Helical" evidence="8">
    <location>
        <begin position="100"/>
        <end position="117"/>
    </location>
</feature>
<evidence type="ECO:0000256" key="4">
    <source>
        <dbReference type="ARBA" id="ARBA00022475"/>
    </source>
</evidence>
<evidence type="ECO:0000313" key="10">
    <source>
        <dbReference type="Proteomes" id="UP000186112"/>
    </source>
</evidence>